<evidence type="ECO:0000256" key="4">
    <source>
        <dbReference type="PROSITE-ProRule" id="PRU00191"/>
    </source>
</evidence>
<dbReference type="SMART" id="SM00252">
    <property type="entry name" value="SH2"/>
    <property type="match status" value="1"/>
</dbReference>
<dbReference type="Pfam" id="PF00017">
    <property type="entry name" value="SH2"/>
    <property type="match status" value="1"/>
</dbReference>
<organism evidence="8 9">
    <name type="scientific">Entamoeba histolytica</name>
    <dbReference type="NCBI Taxonomy" id="5759"/>
    <lineage>
        <taxon>Eukaryota</taxon>
        <taxon>Amoebozoa</taxon>
        <taxon>Evosea</taxon>
        <taxon>Archamoebae</taxon>
        <taxon>Mastigamoebida</taxon>
        <taxon>Entamoebidae</taxon>
        <taxon>Entamoeba</taxon>
    </lineage>
</organism>
<dbReference type="PROSITE" id="PS00107">
    <property type="entry name" value="PROTEIN_KINASE_ATP"/>
    <property type="match status" value="1"/>
</dbReference>
<dbReference type="InterPro" id="IPR000980">
    <property type="entry name" value="SH2"/>
</dbReference>
<dbReference type="Gene3D" id="1.10.510.10">
    <property type="entry name" value="Transferase(Phosphotransferase) domain 1"/>
    <property type="match status" value="1"/>
</dbReference>
<proteinExistence type="predicted"/>
<evidence type="ECO:0000256" key="2">
    <source>
        <dbReference type="ARBA" id="ARBA00022840"/>
    </source>
</evidence>
<dbReference type="PANTHER" id="PTHR44329">
    <property type="entry name" value="SERINE/THREONINE-PROTEIN KINASE TNNI3K-RELATED"/>
    <property type="match status" value="1"/>
</dbReference>
<accession>A0A5K1US64</accession>
<dbReference type="VEuPathDB" id="AmoebaDB:EHI_141930"/>
<dbReference type="InterPro" id="IPR008271">
    <property type="entry name" value="Ser/Thr_kinase_AS"/>
</dbReference>
<evidence type="ECO:0000256" key="5">
    <source>
        <dbReference type="PROSITE-ProRule" id="PRU10141"/>
    </source>
</evidence>
<dbReference type="SMART" id="SM00220">
    <property type="entry name" value="S_TKc"/>
    <property type="match status" value="1"/>
</dbReference>
<feature type="domain" description="SH2" evidence="6">
    <location>
        <begin position="409"/>
        <end position="511"/>
    </location>
</feature>
<dbReference type="VEuPathDB" id="AmoebaDB:EHI7A_006390"/>
<dbReference type="InterPro" id="IPR051681">
    <property type="entry name" value="Ser/Thr_Kinases-Pseudokinases"/>
</dbReference>
<dbReference type="Pfam" id="PF00069">
    <property type="entry name" value="Pkinase"/>
    <property type="match status" value="1"/>
</dbReference>
<dbReference type="OMA" id="RIDINKM"/>
<dbReference type="PROSITE" id="PS00108">
    <property type="entry name" value="PROTEIN_KINASE_ST"/>
    <property type="match status" value="1"/>
</dbReference>
<evidence type="ECO:0000259" key="7">
    <source>
        <dbReference type="PROSITE" id="PS50011"/>
    </source>
</evidence>
<name>A0A5K1US64_ENTHI</name>
<dbReference type="Proteomes" id="UP000078387">
    <property type="component" value="Unassembled WGS sequence"/>
</dbReference>
<protein>
    <submittedName>
        <fullName evidence="8">Protein kinase putative</fullName>
    </submittedName>
</protein>
<reference evidence="8 9" key="1">
    <citation type="submission" date="2016-05" db="EMBL/GenBank/DDBJ databases">
        <title>First whole genome sequencing of Entamoeba histolytica HM1:IMSS-clone-6.</title>
        <authorList>
            <person name="Mukherjee Avik.K."/>
            <person name="Izumyama S."/>
            <person name="Nakada-Tsukui K."/>
            <person name="Nozaki T."/>
        </authorList>
    </citation>
    <scope>NUCLEOTIDE SEQUENCE [LARGE SCALE GENOMIC DNA]</scope>
    <source>
        <strain evidence="8 9">HM1:IMSS clone 6</strain>
    </source>
</reference>
<evidence type="ECO:0000259" key="6">
    <source>
        <dbReference type="PROSITE" id="PS50001"/>
    </source>
</evidence>
<dbReference type="SUPFAM" id="SSF56112">
    <property type="entry name" value="Protein kinase-like (PK-like)"/>
    <property type="match status" value="1"/>
</dbReference>
<keyword evidence="4" id="KW-0727">SH2 domain</keyword>
<keyword evidence="1 5" id="KW-0547">Nucleotide-binding</keyword>
<dbReference type="EMBL" id="BDEQ01000001">
    <property type="protein sequence ID" value="GAT92911.1"/>
    <property type="molecule type" value="Genomic_DNA"/>
</dbReference>
<evidence type="ECO:0000313" key="8">
    <source>
        <dbReference type="EMBL" id="GAT92911.1"/>
    </source>
</evidence>
<keyword evidence="8" id="KW-0418">Kinase</keyword>
<dbReference type="AlphaFoldDB" id="A0A5K1US64"/>
<dbReference type="InterPro" id="IPR011009">
    <property type="entry name" value="Kinase-like_dom_sf"/>
</dbReference>
<dbReference type="Gene3D" id="3.30.200.20">
    <property type="entry name" value="Phosphorylase Kinase, domain 1"/>
    <property type="match status" value="1"/>
</dbReference>
<comment type="caution">
    <text evidence="8">The sequence shown here is derived from an EMBL/GenBank/DDBJ whole genome shotgun (WGS) entry which is preliminary data.</text>
</comment>
<dbReference type="VEuPathDB" id="AmoebaDB:EHI5A_035620"/>
<dbReference type="GO" id="GO:0004674">
    <property type="term" value="F:protein serine/threonine kinase activity"/>
    <property type="evidence" value="ECO:0007669"/>
    <property type="project" value="TreeGrafter"/>
</dbReference>
<gene>
    <name evidence="8" type="ORF">CL6EHI_141930</name>
</gene>
<feature type="domain" description="Protein kinase" evidence="7">
    <location>
        <begin position="23"/>
        <end position="315"/>
    </location>
</feature>
<keyword evidence="8" id="KW-0808">Transferase</keyword>
<dbReference type="VEuPathDB" id="AmoebaDB:KM1_046170"/>
<dbReference type="InterPro" id="IPR000719">
    <property type="entry name" value="Prot_kinase_dom"/>
</dbReference>
<dbReference type="VEuPathDB" id="AmoebaDB:EHI8A_050820"/>
<dbReference type="InterPro" id="IPR036860">
    <property type="entry name" value="SH2_dom_sf"/>
</dbReference>
<evidence type="ECO:0000256" key="1">
    <source>
        <dbReference type="ARBA" id="ARBA00022741"/>
    </source>
</evidence>
<dbReference type="Gene3D" id="3.30.505.10">
    <property type="entry name" value="SH2 domain"/>
    <property type="match status" value="1"/>
</dbReference>
<dbReference type="PROSITE" id="PS50011">
    <property type="entry name" value="PROTEIN_KINASE_DOM"/>
    <property type="match status" value="1"/>
</dbReference>
<dbReference type="PANTHER" id="PTHR44329:SF53">
    <property type="entry name" value="DUAL SPECIFICITY PROTEIN KINASE SHKD"/>
    <property type="match status" value="1"/>
</dbReference>
<dbReference type="GO" id="GO:0005524">
    <property type="term" value="F:ATP binding"/>
    <property type="evidence" value="ECO:0007669"/>
    <property type="project" value="UniProtKB-UniRule"/>
</dbReference>
<dbReference type="PROSITE" id="PS50001">
    <property type="entry name" value="SH2"/>
    <property type="match status" value="1"/>
</dbReference>
<keyword evidence="2 5" id="KW-0067">ATP-binding</keyword>
<dbReference type="InterPro" id="IPR017441">
    <property type="entry name" value="Protein_kinase_ATP_BS"/>
</dbReference>
<sequence>MSSALDEFAKSSLEITASDIIYDEEIDFVGRGQFGSVYRAQIKGLNVAVKVSHETKFSTDQLKSFVTEMDLMKKCHHPNVVLFIGISIDSGRVMLITELLDGDLAQLIHRRDESLHPEIYSCVLTTELKLNIIEQCCKGVQWLHNGMNLIHRDIKPANFLIDTSFHVKVCDFGFAEIDTNQTKQAKGSPLYCAPEVWEKKCEKAVDVYALAITMWELFYERLPFEEFLKDPDKFRTFISNKGRPILPNTFEKGVIKKGEEKAMASTLMKMHQKYGDLAKAIPDYIEKIMECAWEHDPTKRIDINIMVDMVDEAKLSYTLGKKSASVWWKKYFSCKGNDIETSVPVSDFIDALKDTHGIKDFDQYIAEQVLSDNNEVSTAFFGHLIHLFGVFYKSKDVFKSMIETIQSDWFFNTFTKDQSQAQLEGRVDGTFLIRISTTDPKYPFTLTKRTNGKTTHSRIERVSPSKDKIKFILSSKTKVYEANSLKELVDMMRKNKLVKEACPREEKLSEY</sequence>
<dbReference type="SUPFAM" id="SSF55550">
    <property type="entry name" value="SH2 domain"/>
    <property type="match status" value="1"/>
</dbReference>
<comment type="function">
    <text evidence="3">Required for proper chemotaxis and phagocytosis; proper spatiotemporal control of F-actin levels in chemotaxing cells. Negative regulator of the PI3K (phosphatidylinositol 3 kinase) pathway. Predominantly phosphorylates serines and threonines and tyrosines at a lower level.</text>
</comment>
<evidence type="ECO:0000256" key="3">
    <source>
        <dbReference type="ARBA" id="ARBA00025089"/>
    </source>
</evidence>
<feature type="binding site" evidence="5">
    <location>
        <position position="50"/>
    </location>
    <ligand>
        <name>ATP</name>
        <dbReference type="ChEBI" id="CHEBI:30616"/>
    </ligand>
</feature>
<evidence type="ECO:0000313" key="9">
    <source>
        <dbReference type="Proteomes" id="UP000078387"/>
    </source>
</evidence>